<dbReference type="PANTHER" id="PTHR46025">
    <property type="entry name" value="XYLOSYLTRANSFERASE OXT"/>
    <property type="match status" value="1"/>
</dbReference>
<name>A0A1G7ETL9_9RHOB</name>
<evidence type="ECO:0000256" key="11">
    <source>
        <dbReference type="ARBA" id="ARBA00023136"/>
    </source>
</evidence>
<keyword evidence="9" id="KW-1133">Transmembrane helix</keyword>
<keyword evidence="13" id="KW-0325">Glycoprotein</keyword>
<evidence type="ECO:0000256" key="7">
    <source>
        <dbReference type="ARBA" id="ARBA00022824"/>
    </source>
</evidence>
<evidence type="ECO:0000259" key="15">
    <source>
        <dbReference type="Pfam" id="PF19349"/>
    </source>
</evidence>
<dbReference type="InterPro" id="IPR043538">
    <property type="entry name" value="XYLT"/>
</dbReference>
<evidence type="ECO:0000256" key="13">
    <source>
        <dbReference type="ARBA" id="ARBA00023180"/>
    </source>
</evidence>
<keyword evidence="17" id="KW-1185">Reference proteome</keyword>
<organism evidence="16 17">
    <name type="scientific">Limimaricola pyoseonensis</name>
    <dbReference type="NCBI Taxonomy" id="521013"/>
    <lineage>
        <taxon>Bacteria</taxon>
        <taxon>Pseudomonadati</taxon>
        <taxon>Pseudomonadota</taxon>
        <taxon>Alphaproteobacteria</taxon>
        <taxon>Rhodobacterales</taxon>
        <taxon>Paracoccaceae</taxon>
        <taxon>Limimaricola</taxon>
    </lineage>
</organism>
<dbReference type="Proteomes" id="UP000198922">
    <property type="component" value="Unassembled WGS sequence"/>
</dbReference>
<dbReference type="EMBL" id="FNAT01000003">
    <property type="protein sequence ID" value="SDE66927.1"/>
    <property type="molecule type" value="Genomic_DNA"/>
</dbReference>
<evidence type="ECO:0000256" key="9">
    <source>
        <dbReference type="ARBA" id="ARBA00022989"/>
    </source>
</evidence>
<evidence type="ECO:0000256" key="8">
    <source>
        <dbReference type="ARBA" id="ARBA00022968"/>
    </source>
</evidence>
<sequence>MSLGIVLLAHDNLGRAAQAARIWAEAGCPVVVHLDRRVPTSGMLRLQADLSDLSDRVLFCRRHRCDWGGWGIVAATLEAAATLLLRWPAIGHAYLVSGACLPLRPVAELQAFLAARPGLDFIESAAVADVPWAQDGLSEERFTLRFPFSWKRQRRLFDAHVALQRRLGLRRSLPEGLEPHLGAQWWCLSGRTLRAILADPRRPEFDRYFRRVWIPDESYFQTLARRHSVTLESRSLTLARFDAQGKPHILYDDHAPALAASGCFVARKIWPGAERLYAAARAGQRLAPGPEPIEPAFAAARLRRTRGRPGLAMQGRLPRPGWEYGASPGPWTVLQGFDELWEGWEAWFTRATGAELHGRLFAPGRVEFAGGAALWRGALPASPAWRDHDPERFQGNLLWNGRGRVQAFCAAPGDLAPVMQRLAADPEARVGVISGAWALRLARSGRPAVALRAEAARLQRAEAELLAALRAPQARARARIWTLSEALAAPMAPLFAMAAETAPGARPGLAAAPRLARPEGLGRLLAALRDLGTPPYLAGDLDALCAPRDEARA</sequence>
<dbReference type="GO" id="GO:0046872">
    <property type="term" value="F:metal ion binding"/>
    <property type="evidence" value="ECO:0007669"/>
    <property type="project" value="UniProtKB-KW"/>
</dbReference>
<keyword evidence="7" id="KW-0256">Endoplasmic reticulum</keyword>
<dbReference type="InterPro" id="IPR045971">
    <property type="entry name" value="DUF5927"/>
</dbReference>
<dbReference type="GO" id="GO:0050650">
    <property type="term" value="P:chondroitin sulfate proteoglycan biosynthetic process"/>
    <property type="evidence" value="ECO:0007669"/>
    <property type="project" value="TreeGrafter"/>
</dbReference>
<evidence type="ECO:0000256" key="5">
    <source>
        <dbReference type="ARBA" id="ARBA00022692"/>
    </source>
</evidence>
<proteinExistence type="predicted"/>
<protein>
    <recommendedName>
        <fullName evidence="14">Peptide O-xylosyltransferase</fullName>
    </recommendedName>
</protein>
<keyword evidence="10" id="KW-0333">Golgi apparatus</keyword>
<gene>
    <name evidence="16" type="ORF">SAMN04488567_2286</name>
</gene>
<evidence type="ECO:0000256" key="10">
    <source>
        <dbReference type="ARBA" id="ARBA00023034"/>
    </source>
</evidence>
<keyword evidence="6" id="KW-0479">Metal-binding</keyword>
<feature type="domain" description="DUF5927" evidence="15">
    <location>
        <begin position="267"/>
        <end position="548"/>
    </location>
</feature>
<evidence type="ECO:0000256" key="2">
    <source>
        <dbReference type="ARBA" id="ARBA00004648"/>
    </source>
</evidence>
<evidence type="ECO:0000256" key="12">
    <source>
        <dbReference type="ARBA" id="ARBA00023157"/>
    </source>
</evidence>
<accession>A0A1G7ETL9</accession>
<dbReference type="Pfam" id="PF02485">
    <property type="entry name" value="Branch"/>
    <property type="match status" value="1"/>
</dbReference>
<reference evidence="17" key="1">
    <citation type="submission" date="2016-10" db="EMBL/GenBank/DDBJ databases">
        <authorList>
            <person name="Varghese N."/>
            <person name="Submissions S."/>
        </authorList>
    </citation>
    <scope>NUCLEOTIDE SEQUENCE [LARGE SCALE GENOMIC DNA]</scope>
    <source>
        <strain evidence="17">DSM 21424</strain>
    </source>
</reference>
<keyword evidence="4" id="KW-0808">Transferase</keyword>
<dbReference type="STRING" id="521013.SAMN04488567_2286"/>
<evidence type="ECO:0000256" key="1">
    <source>
        <dbReference type="ARBA" id="ARBA00004323"/>
    </source>
</evidence>
<evidence type="ECO:0000256" key="14">
    <source>
        <dbReference type="ARBA" id="ARBA00042865"/>
    </source>
</evidence>
<evidence type="ECO:0000256" key="6">
    <source>
        <dbReference type="ARBA" id="ARBA00022723"/>
    </source>
</evidence>
<dbReference type="OrthoDB" id="7943907at2"/>
<dbReference type="InterPro" id="IPR003406">
    <property type="entry name" value="Glyco_trans_14"/>
</dbReference>
<evidence type="ECO:0000313" key="17">
    <source>
        <dbReference type="Proteomes" id="UP000198922"/>
    </source>
</evidence>
<keyword evidence="5" id="KW-0812">Transmembrane</keyword>
<evidence type="ECO:0000256" key="4">
    <source>
        <dbReference type="ARBA" id="ARBA00022679"/>
    </source>
</evidence>
<keyword evidence="11" id="KW-0472">Membrane</keyword>
<evidence type="ECO:0000256" key="3">
    <source>
        <dbReference type="ARBA" id="ARBA00022676"/>
    </source>
</evidence>
<dbReference type="GO" id="GO:0016020">
    <property type="term" value="C:membrane"/>
    <property type="evidence" value="ECO:0007669"/>
    <property type="project" value="InterPro"/>
</dbReference>
<dbReference type="PANTHER" id="PTHR46025:SF3">
    <property type="entry name" value="XYLOSYLTRANSFERASE OXT"/>
    <property type="match status" value="1"/>
</dbReference>
<evidence type="ECO:0000313" key="16">
    <source>
        <dbReference type="EMBL" id="SDE66927.1"/>
    </source>
</evidence>
<keyword evidence="8" id="KW-0735">Signal-anchor</keyword>
<keyword evidence="3" id="KW-0328">Glycosyltransferase</keyword>
<comment type="subcellular location">
    <subcellularLocation>
        <location evidence="2">Endoplasmic reticulum membrane</location>
        <topology evidence="2">Single-pass type II membrane protein</topology>
    </subcellularLocation>
    <subcellularLocation>
        <location evidence="1">Golgi apparatus membrane</location>
        <topology evidence="1">Single-pass type II membrane protein</topology>
    </subcellularLocation>
</comment>
<dbReference type="GO" id="GO:0015012">
    <property type="term" value="P:heparan sulfate proteoglycan biosynthetic process"/>
    <property type="evidence" value="ECO:0007669"/>
    <property type="project" value="TreeGrafter"/>
</dbReference>
<dbReference type="AlphaFoldDB" id="A0A1G7ETL9"/>
<dbReference type="GO" id="GO:0030158">
    <property type="term" value="F:protein xylosyltransferase activity"/>
    <property type="evidence" value="ECO:0007669"/>
    <property type="project" value="InterPro"/>
</dbReference>
<dbReference type="Pfam" id="PF19349">
    <property type="entry name" value="DUF5927"/>
    <property type="match status" value="1"/>
</dbReference>
<keyword evidence="12" id="KW-1015">Disulfide bond</keyword>
<dbReference type="RefSeq" id="WP_090112051.1">
    <property type="nucleotide sequence ID" value="NZ_FNAT01000003.1"/>
</dbReference>